<feature type="transmembrane region" description="Helical" evidence="7">
    <location>
        <begin position="311"/>
        <end position="329"/>
    </location>
</feature>
<dbReference type="CDD" id="cd07343">
    <property type="entry name" value="M48A_Zmpste24p_like"/>
    <property type="match status" value="1"/>
</dbReference>
<dbReference type="RefSeq" id="WP_166932355.1">
    <property type="nucleotide sequence ID" value="NZ_BAAADD010000002.1"/>
</dbReference>
<dbReference type="Gene3D" id="3.30.2010.10">
    <property type="entry name" value="Metalloproteases ('zincins'), catalytic domain"/>
    <property type="match status" value="1"/>
</dbReference>
<organism evidence="11 12">
    <name type="scientific">Rhizomicrobium electricum</name>
    <dbReference type="NCBI Taxonomy" id="480070"/>
    <lineage>
        <taxon>Bacteria</taxon>
        <taxon>Pseudomonadati</taxon>
        <taxon>Pseudomonadota</taxon>
        <taxon>Alphaproteobacteria</taxon>
        <taxon>Micropepsales</taxon>
        <taxon>Micropepsaceae</taxon>
        <taxon>Rhizomicrobium</taxon>
    </lineage>
</organism>
<evidence type="ECO:0000256" key="7">
    <source>
        <dbReference type="SAM" id="Phobius"/>
    </source>
</evidence>
<accession>A0ABP3P8N5</accession>
<keyword evidence="8" id="KW-0732">Signal</keyword>
<feature type="domain" description="CAAX prenyl protease 1 N-terminal" evidence="10">
    <location>
        <begin position="77"/>
        <end position="228"/>
    </location>
</feature>
<sequence length="455" mass="50894">MRIRLLTLLAALVLGLGLSGPALAQDAAPSYSIVPHTAPTSKIEVAQLPPAGVSNFDPIKATDAYLAQIPAKDRARTDAYFEGGYVLQVVDLVYVLVVAGLLLWLKISSRMRTIAERITRYRWLQVPIYTVQYIVITTVVALPLTIYEGFFREHKYGLSNQTFGQWFGEFGTSFLIEIFAFSLVLTLIYAAARKVQRSWWKWGAGISVVFAVLMIAAGPVFIQPLFNKYTPLPESATRNAILSLARSQGIPAKDVYLVDASRQSKRVSANVSGLLGTTRIALNDNLMNRCTPSEVLQVLGHEMGHYVMNHVGNMIVWFGLIICFGFWFVDRVFHGLVRFFGARWDVRGIADPAGLPLIMAVFSVFMFLVTPVTNTLIRTQEIQADLFGLNLVRQPDAEAKVDLMLGEYRKMDPSPLEEFLFFDHPSGRYRILMAMRWKAEHLNDPDIMAGPISPQ</sequence>
<keyword evidence="2" id="KW-0645">Protease</keyword>
<evidence type="ECO:0000259" key="10">
    <source>
        <dbReference type="Pfam" id="PF16491"/>
    </source>
</evidence>
<dbReference type="InterPro" id="IPR001915">
    <property type="entry name" value="Peptidase_M48"/>
</dbReference>
<evidence type="ECO:0000256" key="8">
    <source>
        <dbReference type="SAM" id="SignalP"/>
    </source>
</evidence>
<dbReference type="Proteomes" id="UP001499951">
    <property type="component" value="Unassembled WGS sequence"/>
</dbReference>
<evidence type="ECO:0000313" key="11">
    <source>
        <dbReference type="EMBL" id="GAA0562490.1"/>
    </source>
</evidence>
<evidence type="ECO:0000313" key="12">
    <source>
        <dbReference type="Proteomes" id="UP001499951"/>
    </source>
</evidence>
<feature type="transmembrane region" description="Helical" evidence="7">
    <location>
        <begin position="85"/>
        <end position="105"/>
    </location>
</feature>
<keyword evidence="4" id="KW-0378">Hydrolase</keyword>
<reference evidence="12" key="1">
    <citation type="journal article" date="2019" name="Int. J. Syst. Evol. Microbiol.">
        <title>The Global Catalogue of Microorganisms (GCM) 10K type strain sequencing project: providing services to taxonomists for standard genome sequencing and annotation.</title>
        <authorList>
            <consortium name="The Broad Institute Genomics Platform"/>
            <consortium name="The Broad Institute Genome Sequencing Center for Infectious Disease"/>
            <person name="Wu L."/>
            <person name="Ma J."/>
        </authorList>
    </citation>
    <scope>NUCLEOTIDE SEQUENCE [LARGE SCALE GENOMIC DNA]</scope>
    <source>
        <strain evidence="12">JCM 15089</strain>
    </source>
</reference>
<dbReference type="PANTHER" id="PTHR10120">
    <property type="entry name" value="CAAX PRENYL PROTEASE 1"/>
    <property type="match status" value="1"/>
</dbReference>
<evidence type="ECO:0000256" key="3">
    <source>
        <dbReference type="ARBA" id="ARBA00022723"/>
    </source>
</evidence>
<keyword evidence="3" id="KW-0479">Metal-binding</keyword>
<feature type="transmembrane region" description="Helical" evidence="7">
    <location>
        <begin position="126"/>
        <end position="146"/>
    </location>
</feature>
<gene>
    <name evidence="11" type="ORF">GCM10008942_08640</name>
</gene>
<keyword evidence="12" id="KW-1185">Reference proteome</keyword>
<feature type="signal peptide" evidence="8">
    <location>
        <begin position="1"/>
        <end position="24"/>
    </location>
</feature>
<keyword evidence="6" id="KW-0482">Metalloprotease</keyword>
<proteinExistence type="predicted"/>
<evidence type="ECO:0000256" key="2">
    <source>
        <dbReference type="ARBA" id="ARBA00022670"/>
    </source>
</evidence>
<keyword evidence="7" id="KW-0812">Transmembrane</keyword>
<keyword evidence="5" id="KW-0862">Zinc</keyword>
<dbReference type="EMBL" id="BAAADD010000002">
    <property type="protein sequence ID" value="GAA0562490.1"/>
    <property type="molecule type" value="Genomic_DNA"/>
</dbReference>
<evidence type="ECO:0000256" key="4">
    <source>
        <dbReference type="ARBA" id="ARBA00022801"/>
    </source>
</evidence>
<evidence type="ECO:0000256" key="5">
    <source>
        <dbReference type="ARBA" id="ARBA00022833"/>
    </source>
</evidence>
<feature type="transmembrane region" description="Helical" evidence="7">
    <location>
        <begin position="349"/>
        <end position="369"/>
    </location>
</feature>
<evidence type="ECO:0000259" key="9">
    <source>
        <dbReference type="Pfam" id="PF01435"/>
    </source>
</evidence>
<comment type="cofactor">
    <cofactor evidence="1">
        <name>Zn(2+)</name>
        <dbReference type="ChEBI" id="CHEBI:29105"/>
    </cofactor>
</comment>
<evidence type="ECO:0000256" key="6">
    <source>
        <dbReference type="ARBA" id="ARBA00023049"/>
    </source>
</evidence>
<feature type="chain" id="PRO_5047519701" description="Peptidase M48" evidence="8">
    <location>
        <begin position="25"/>
        <end position="455"/>
    </location>
</feature>
<comment type="caution">
    <text evidence="11">The sequence shown here is derived from an EMBL/GenBank/DDBJ whole genome shotgun (WGS) entry which is preliminary data.</text>
</comment>
<dbReference type="InterPro" id="IPR027057">
    <property type="entry name" value="CAXX_Prtase_1"/>
</dbReference>
<protein>
    <recommendedName>
        <fullName evidence="13">Peptidase M48</fullName>
    </recommendedName>
</protein>
<name>A0ABP3P8N5_9PROT</name>
<keyword evidence="7" id="KW-1133">Transmembrane helix</keyword>
<feature type="transmembrane region" description="Helical" evidence="7">
    <location>
        <begin position="166"/>
        <end position="190"/>
    </location>
</feature>
<feature type="transmembrane region" description="Helical" evidence="7">
    <location>
        <begin position="202"/>
        <end position="222"/>
    </location>
</feature>
<dbReference type="Pfam" id="PF01435">
    <property type="entry name" value="Peptidase_M48"/>
    <property type="match status" value="1"/>
</dbReference>
<evidence type="ECO:0008006" key="13">
    <source>
        <dbReference type="Google" id="ProtNLM"/>
    </source>
</evidence>
<dbReference type="Pfam" id="PF16491">
    <property type="entry name" value="Peptidase_M48_N"/>
    <property type="match status" value="1"/>
</dbReference>
<feature type="domain" description="Peptidase M48" evidence="9">
    <location>
        <begin position="238"/>
        <end position="431"/>
    </location>
</feature>
<keyword evidence="7" id="KW-0472">Membrane</keyword>
<dbReference type="InterPro" id="IPR032456">
    <property type="entry name" value="Peptidase_M48_N"/>
</dbReference>
<evidence type="ECO:0000256" key="1">
    <source>
        <dbReference type="ARBA" id="ARBA00001947"/>
    </source>
</evidence>